<evidence type="ECO:0000313" key="1">
    <source>
        <dbReference type="EMBL" id="CAI8601805.1"/>
    </source>
</evidence>
<accession>A0AAV0ZTH6</accession>
<dbReference type="Proteomes" id="UP001157006">
    <property type="component" value="Chromosome 3"/>
</dbReference>
<gene>
    <name evidence="1" type="ORF">VFH_III012200</name>
</gene>
<proteinExistence type="predicted"/>
<keyword evidence="2" id="KW-1185">Reference proteome</keyword>
<reference evidence="1 2" key="1">
    <citation type="submission" date="2023-01" db="EMBL/GenBank/DDBJ databases">
        <authorList>
            <person name="Kreplak J."/>
        </authorList>
    </citation>
    <scope>NUCLEOTIDE SEQUENCE [LARGE SCALE GENOMIC DNA]</scope>
</reference>
<protein>
    <submittedName>
        <fullName evidence="1">Uncharacterized protein</fullName>
    </submittedName>
</protein>
<dbReference type="AlphaFoldDB" id="A0AAV0ZTH6"/>
<organism evidence="1 2">
    <name type="scientific">Vicia faba</name>
    <name type="common">Broad bean</name>
    <name type="synonym">Faba vulgaris</name>
    <dbReference type="NCBI Taxonomy" id="3906"/>
    <lineage>
        <taxon>Eukaryota</taxon>
        <taxon>Viridiplantae</taxon>
        <taxon>Streptophyta</taxon>
        <taxon>Embryophyta</taxon>
        <taxon>Tracheophyta</taxon>
        <taxon>Spermatophyta</taxon>
        <taxon>Magnoliopsida</taxon>
        <taxon>eudicotyledons</taxon>
        <taxon>Gunneridae</taxon>
        <taxon>Pentapetalae</taxon>
        <taxon>rosids</taxon>
        <taxon>fabids</taxon>
        <taxon>Fabales</taxon>
        <taxon>Fabaceae</taxon>
        <taxon>Papilionoideae</taxon>
        <taxon>50 kb inversion clade</taxon>
        <taxon>NPAAA clade</taxon>
        <taxon>Hologalegina</taxon>
        <taxon>IRL clade</taxon>
        <taxon>Fabeae</taxon>
        <taxon>Vicia</taxon>
    </lineage>
</organism>
<sequence>MRKRWIDNCVILRAQNIENLAYARGIGAMMNTGISFLDPTLVLVSYPTQTVATLSPLLENLPEGDKIEMAYEVAYSMFKVASIFYSISTGHDDVPSPDSPLKERDT</sequence>
<evidence type="ECO:0000313" key="2">
    <source>
        <dbReference type="Proteomes" id="UP001157006"/>
    </source>
</evidence>
<dbReference type="EMBL" id="OX451738">
    <property type="protein sequence ID" value="CAI8601805.1"/>
    <property type="molecule type" value="Genomic_DNA"/>
</dbReference>
<name>A0AAV0ZTH6_VICFA</name>